<sequence>MGCSVSKKSQDFELKLSESYSSFSLRPDPFDELNLELTKQRKITKIPWIPYSNFNNITSIPNDDINYINYFATWKNEPTRIKDLKVILKELINSSHLTRDDLKLIAAELECNDKKNLTEVLGISQNPTSLNYIIVVDFLFSGNFFSWIISVSSVDHNDIENRYYFHIGLRLSGFDFLYISRVHKKKMVVPPSLVYYKEMSDGNNYRKIYVNSRDVAQSQLTTKKIQDKHGRLYKIEMVFILEKSFG</sequence>
<name>U9SLP1_RHIID</name>
<dbReference type="HOGENOM" id="CLU_1129584_0_0_1"/>
<gene>
    <name evidence="1" type="ORF">GLOINDRAFT_89289</name>
</gene>
<dbReference type="VEuPathDB" id="FungiDB:RhiirFUN_014704"/>
<proteinExistence type="predicted"/>
<organism evidence="1">
    <name type="scientific">Rhizophagus irregularis (strain DAOM 181602 / DAOM 197198 / MUCL 43194)</name>
    <name type="common">Arbuscular mycorrhizal fungus</name>
    <name type="synonym">Glomus intraradices</name>
    <dbReference type="NCBI Taxonomy" id="747089"/>
    <lineage>
        <taxon>Eukaryota</taxon>
        <taxon>Fungi</taxon>
        <taxon>Fungi incertae sedis</taxon>
        <taxon>Mucoromycota</taxon>
        <taxon>Glomeromycotina</taxon>
        <taxon>Glomeromycetes</taxon>
        <taxon>Glomerales</taxon>
        <taxon>Glomeraceae</taxon>
        <taxon>Rhizophagus</taxon>
    </lineage>
</organism>
<evidence type="ECO:0000313" key="1">
    <source>
        <dbReference type="EMBL" id="ERZ96868.1"/>
    </source>
</evidence>
<protein>
    <submittedName>
        <fullName evidence="1">Uncharacterized protein</fullName>
    </submittedName>
</protein>
<accession>U9SLP1</accession>
<dbReference type="EMBL" id="KI300064">
    <property type="protein sequence ID" value="ERZ96868.1"/>
    <property type="molecule type" value="Genomic_DNA"/>
</dbReference>
<dbReference type="AlphaFoldDB" id="U9SLP1"/>
<reference evidence="1" key="1">
    <citation type="submission" date="2013-07" db="EMBL/GenBank/DDBJ databases">
        <title>The genome of an arbuscular mycorrhizal fungus provides insights into the evolution of the oldest plant symbiosis.</title>
        <authorList>
            <consortium name="DOE Joint Genome Institute"/>
            <person name="Tisserant E."/>
            <person name="Malbreil M."/>
            <person name="Kuo A."/>
            <person name="Kohler A."/>
            <person name="Symeonidi A."/>
            <person name="Balestrini R."/>
            <person name="Charron P."/>
            <person name="Duensing N."/>
            <person name="Frei-dit-Frey N."/>
            <person name="Gianinazzi-Pearson V."/>
            <person name="Gilbert B."/>
            <person name="Handa Y."/>
            <person name="Hijri M."/>
            <person name="Kaul R."/>
            <person name="Kawaguchi M."/>
            <person name="Krajinski F."/>
            <person name="Lammers P."/>
            <person name="Lapierre D."/>
            <person name="Masclaux F.G."/>
            <person name="Murat C."/>
            <person name="Morin E."/>
            <person name="Ndikumana S."/>
            <person name="Pagni M."/>
            <person name="Petitpierre D."/>
            <person name="Requena N."/>
            <person name="Rosikiewicz P."/>
            <person name="Riley R."/>
            <person name="Saito K."/>
            <person name="San Clemente H."/>
            <person name="Shapiro H."/>
            <person name="van Tuinen D."/>
            <person name="Becard G."/>
            <person name="Bonfante P."/>
            <person name="Paszkowski U."/>
            <person name="Shachar-Hill Y."/>
            <person name="Young J.P."/>
            <person name="Sanders I.R."/>
            <person name="Henrissat B."/>
            <person name="Rensing S.A."/>
            <person name="Grigoriev I.V."/>
            <person name="Corradi N."/>
            <person name="Roux C."/>
            <person name="Martin F."/>
        </authorList>
    </citation>
    <scope>NUCLEOTIDE SEQUENCE</scope>
    <source>
        <strain evidence="1">DAOM 197198</strain>
    </source>
</reference>